<proteinExistence type="predicted"/>
<dbReference type="Proteomes" id="UP000274131">
    <property type="component" value="Unassembled WGS sequence"/>
</dbReference>
<reference evidence="2 3" key="2">
    <citation type="submission" date="2018-10" db="EMBL/GenBank/DDBJ databases">
        <authorList>
            <consortium name="Pathogen Informatics"/>
        </authorList>
    </citation>
    <scope>NUCLEOTIDE SEQUENCE [LARGE SCALE GENOMIC DNA]</scope>
</reference>
<evidence type="ECO:0000313" key="4">
    <source>
        <dbReference type="WBParaSite" id="EVEC_0001182101-mRNA-1"/>
    </source>
</evidence>
<dbReference type="AlphaFoldDB" id="A0A0N4VLQ3"/>
<keyword evidence="3" id="KW-1185">Reference proteome</keyword>
<dbReference type="EMBL" id="UXUI01011573">
    <property type="protein sequence ID" value="VDD96348.1"/>
    <property type="molecule type" value="Genomic_DNA"/>
</dbReference>
<evidence type="ECO:0000313" key="2">
    <source>
        <dbReference type="EMBL" id="VDD96348.1"/>
    </source>
</evidence>
<dbReference type="WBParaSite" id="EVEC_0001182101-mRNA-1">
    <property type="protein sequence ID" value="EVEC_0001182101-mRNA-1"/>
    <property type="gene ID" value="EVEC_0001182101"/>
</dbReference>
<feature type="transmembrane region" description="Helical" evidence="1">
    <location>
        <begin position="64"/>
        <end position="84"/>
    </location>
</feature>
<gene>
    <name evidence="2" type="ORF">EVEC_LOCUS11099</name>
</gene>
<reference evidence="4" key="1">
    <citation type="submission" date="2017-02" db="UniProtKB">
        <authorList>
            <consortium name="WormBaseParasite"/>
        </authorList>
    </citation>
    <scope>IDENTIFICATION</scope>
</reference>
<organism evidence="4">
    <name type="scientific">Enterobius vermicularis</name>
    <name type="common">Human pinworm</name>
    <dbReference type="NCBI Taxonomy" id="51028"/>
    <lineage>
        <taxon>Eukaryota</taxon>
        <taxon>Metazoa</taxon>
        <taxon>Ecdysozoa</taxon>
        <taxon>Nematoda</taxon>
        <taxon>Chromadorea</taxon>
        <taxon>Rhabditida</taxon>
        <taxon>Spirurina</taxon>
        <taxon>Oxyuridomorpha</taxon>
        <taxon>Oxyuroidea</taxon>
        <taxon>Oxyuridae</taxon>
        <taxon>Enterobius</taxon>
    </lineage>
</organism>
<evidence type="ECO:0000313" key="3">
    <source>
        <dbReference type="Proteomes" id="UP000274131"/>
    </source>
</evidence>
<feature type="transmembrane region" description="Helical" evidence="1">
    <location>
        <begin position="25"/>
        <end position="44"/>
    </location>
</feature>
<sequence length="99" mass="10671">MIISQQGFDVVDAGSKSDNIDGGQVSFFGIHLCFKFLLVVAGILDEEMRIAGASKRCPTQTVNVYLAVSSLVAYISIQILPYIMVNFKVGLVLVAIQSS</sequence>
<name>A0A0N4VLQ3_ENTVE</name>
<keyword evidence="1" id="KW-1133">Transmembrane helix</keyword>
<evidence type="ECO:0000256" key="1">
    <source>
        <dbReference type="SAM" id="Phobius"/>
    </source>
</evidence>
<accession>A0A0N4VLQ3</accession>
<keyword evidence="1" id="KW-0812">Transmembrane</keyword>
<protein>
    <submittedName>
        <fullName evidence="4">Aa_trans domain-containing protein</fullName>
    </submittedName>
</protein>
<keyword evidence="1" id="KW-0472">Membrane</keyword>